<keyword evidence="3" id="KW-1185">Reference proteome</keyword>
<dbReference type="EMBL" id="SMLM01000001">
    <property type="protein sequence ID" value="TFZ05532.1"/>
    <property type="molecule type" value="Genomic_DNA"/>
</dbReference>
<feature type="transmembrane region" description="Helical" evidence="1">
    <location>
        <begin position="86"/>
        <end position="109"/>
    </location>
</feature>
<keyword evidence="1" id="KW-0472">Membrane</keyword>
<evidence type="ECO:0000313" key="2">
    <source>
        <dbReference type="EMBL" id="TFZ05532.1"/>
    </source>
</evidence>
<keyword evidence="1" id="KW-1133">Transmembrane helix</keyword>
<dbReference type="AlphaFoldDB" id="A0A4Z0C3M9"/>
<dbReference type="Gene3D" id="2.180.10.10">
    <property type="entry name" value="RHS repeat-associated core"/>
    <property type="match status" value="1"/>
</dbReference>
<reference evidence="2 3" key="1">
    <citation type="submission" date="2019-03" db="EMBL/GenBank/DDBJ databases">
        <title>Ramlibacter henchirensis DSM 14656, whole genome shotgun sequence.</title>
        <authorList>
            <person name="Zhang X."/>
            <person name="Feng G."/>
            <person name="Zhu H."/>
        </authorList>
    </citation>
    <scope>NUCLEOTIDE SEQUENCE [LARGE SCALE GENOMIC DNA]</scope>
    <source>
        <strain evidence="2 3">DSM 14656</strain>
    </source>
</reference>
<keyword evidence="1" id="KW-0812">Transmembrane</keyword>
<dbReference type="RefSeq" id="WP_135261614.1">
    <property type="nucleotide sequence ID" value="NZ_SMLM01000001.1"/>
</dbReference>
<evidence type="ECO:0000313" key="3">
    <source>
        <dbReference type="Proteomes" id="UP000298180"/>
    </source>
</evidence>
<accession>A0A4Z0C3M9</accession>
<organism evidence="2 3">
    <name type="scientific">Ramlibacter henchirensis</name>
    <dbReference type="NCBI Taxonomy" id="204072"/>
    <lineage>
        <taxon>Bacteria</taxon>
        <taxon>Pseudomonadati</taxon>
        <taxon>Pseudomonadota</taxon>
        <taxon>Betaproteobacteria</taxon>
        <taxon>Burkholderiales</taxon>
        <taxon>Comamonadaceae</taxon>
        <taxon>Ramlibacter</taxon>
    </lineage>
</organism>
<protein>
    <recommendedName>
        <fullName evidence="4">RHS repeat protein</fullName>
    </recommendedName>
</protein>
<evidence type="ECO:0008006" key="4">
    <source>
        <dbReference type="Google" id="ProtNLM"/>
    </source>
</evidence>
<comment type="caution">
    <text evidence="2">The sequence shown here is derived from an EMBL/GenBank/DDBJ whole genome shotgun (WGS) entry which is preliminary data.</text>
</comment>
<sequence length="166" mass="17855">MSTAGVTVTYTLDANGSLTSAGLHEFEYDVANRLSKVRSAQNNEPVTARYLHNARGSVFSGASRAPTSSAYGIKCTTMGKVKRTMLAVPAVVIALIGAYLVIRIVASLLQGYPWKDMDWAQHGGTSIGDFLAASDIGKRQINRDGKDCVEYFSYKDGLPVKVVCSK</sequence>
<dbReference type="Proteomes" id="UP000298180">
    <property type="component" value="Unassembled WGS sequence"/>
</dbReference>
<name>A0A4Z0C3M9_9BURK</name>
<gene>
    <name evidence="2" type="ORF">EZ313_02335</name>
</gene>
<dbReference type="OrthoDB" id="6028447at2"/>
<proteinExistence type="predicted"/>
<evidence type="ECO:0000256" key="1">
    <source>
        <dbReference type="SAM" id="Phobius"/>
    </source>
</evidence>